<gene>
    <name evidence="1" type="ORF">N7498_001761</name>
</gene>
<evidence type="ECO:0000313" key="2">
    <source>
        <dbReference type="Proteomes" id="UP001150904"/>
    </source>
</evidence>
<dbReference type="EMBL" id="JAPQKR010000005">
    <property type="protein sequence ID" value="KAJ5215354.1"/>
    <property type="molecule type" value="Genomic_DNA"/>
</dbReference>
<dbReference type="OrthoDB" id="4276527at2759"/>
<sequence>MQPNESFEEVELLWGAQRSVEVLAHDARPISSNHWTQILPTDPVFLMTEIFWESLHVDEQCLKNNLRLMAGYQQLPVTLLLNPCGSHSGEFHDMFGKTSALRWLKRVFDKIGLDIEHEVSIWDILPMMCDGWLETMARSGCQVELEKTILQGYELIGQYLERFKPPAIVVLQCTTHSCRETKYSFLQTVCHPLAKALCSSLEKALEGKCETIRYRNHEFYVVPGFHPSAINYEQDVLERDVLAKALERILVSIYQPYVEASSE</sequence>
<dbReference type="AlphaFoldDB" id="A0A9W9N8V0"/>
<reference evidence="1" key="1">
    <citation type="submission" date="2022-12" db="EMBL/GenBank/DDBJ databases">
        <authorList>
            <person name="Petersen C."/>
        </authorList>
    </citation>
    <scope>NUCLEOTIDE SEQUENCE</scope>
    <source>
        <strain evidence="1">IBT 15544</strain>
    </source>
</reference>
<proteinExistence type="predicted"/>
<reference evidence="1" key="2">
    <citation type="journal article" date="2023" name="IMA Fungus">
        <title>Comparative genomic study of the Penicillium genus elucidates a diverse pangenome and 15 lateral gene transfer events.</title>
        <authorList>
            <person name="Petersen C."/>
            <person name="Sorensen T."/>
            <person name="Nielsen M.R."/>
            <person name="Sondergaard T.E."/>
            <person name="Sorensen J.L."/>
            <person name="Fitzpatrick D.A."/>
            <person name="Frisvad J.C."/>
            <person name="Nielsen K.L."/>
        </authorList>
    </citation>
    <scope>NUCLEOTIDE SEQUENCE</scope>
    <source>
        <strain evidence="1">IBT 15544</strain>
    </source>
</reference>
<accession>A0A9W9N8V0</accession>
<protein>
    <submittedName>
        <fullName evidence="1">Uncharacterized protein</fullName>
    </submittedName>
</protein>
<keyword evidence="2" id="KW-1185">Reference proteome</keyword>
<dbReference type="GeneID" id="83176124"/>
<dbReference type="RefSeq" id="XP_058311167.1">
    <property type="nucleotide sequence ID" value="XM_058448823.1"/>
</dbReference>
<evidence type="ECO:0000313" key="1">
    <source>
        <dbReference type="EMBL" id="KAJ5215354.1"/>
    </source>
</evidence>
<name>A0A9W9N8V0_9EURO</name>
<organism evidence="1 2">
    <name type="scientific">Penicillium cinerascens</name>
    <dbReference type="NCBI Taxonomy" id="70096"/>
    <lineage>
        <taxon>Eukaryota</taxon>
        <taxon>Fungi</taxon>
        <taxon>Dikarya</taxon>
        <taxon>Ascomycota</taxon>
        <taxon>Pezizomycotina</taxon>
        <taxon>Eurotiomycetes</taxon>
        <taxon>Eurotiomycetidae</taxon>
        <taxon>Eurotiales</taxon>
        <taxon>Aspergillaceae</taxon>
        <taxon>Penicillium</taxon>
    </lineage>
</organism>
<dbReference type="Proteomes" id="UP001150904">
    <property type="component" value="Unassembled WGS sequence"/>
</dbReference>
<comment type="caution">
    <text evidence="1">The sequence shown here is derived from an EMBL/GenBank/DDBJ whole genome shotgun (WGS) entry which is preliminary data.</text>
</comment>